<dbReference type="EMBL" id="AP006500">
    <property type="protein sequence ID" value="BAM82451.1"/>
    <property type="molecule type" value="Genomic_DNA"/>
</dbReference>
<dbReference type="InterPro" id="IPR007379">
    <property type="entry name" value="Tim44-like_dom"/>
</dbReference>
<dbReference type="Gene3D" id="3.10.450.240">
    <property type="match status" value="1"/>
</dbReference>
<dbReference type="OrthoDB" id="10438995at2759"/>
<dbReference type="Gramene" id="CMR217CT">
    <property type="protein sequence ID" value="CMR217CT"/>
    <property type="gene ID" value="CMR217C"/>
</dbReference>
<dbReference type="InterPro" id="IPR032710">
    <property type="entry name" value="NTF2-like_dom_sf"/>
</dbReference>
<feature type="domain" description="Tim44-like" evidence="2">
    <location>
        <begin position="146"/>
        <end position="216"/>
    </location>
</feature>
<evidence type="ECO:0000259" key="2">
    <source>
        <dbReference type="Pfam" id="PF04280"/>
    </source>
</evidence>
<dbReference type="OMA" id="KFRIWMI"/>
<reference evidence="3 4" key="1">
    <citation type="journal article" date="2004" name="Nature">
        <title>Genome sequence of the ultrasmall unicellular red alga Cyanidioschyzon merolae 10D.</title>
        <authorList>
            <person name="Matsuzaki M."/>
            <person name="Misumi O."/>
            <person name="Shin-i T."/>
            <person name="Maruyama S."/>
            <person name="Takahara M."/>
            <person name="Miyagishima S."/>
            <person name="Mori T."/>
            <person name="Nishida K."/>
            <person name="Yagisawa F."/>
            <person name="Nishida K."/>
            <person name="Yoshida Y."/>
            <person name="Nishimura Y."/>
            <person name="Nakao S."/>
            <person name="Kobayashi T."/>
            <person name="Momoyama Y."/>
            <person name="Higashiyama T."/>
            <person name="Minoda A."/>
            <person name="Sano M."/>
            <person name="Nomoto H."/>
            <person name="Oishi K."/>
            <person name="Hayashi H."/>
            <person name="Ohta F."/>
            <person name="Nishizaka S."/>
            <person name="Haga S."/>
            <person name="Miura S."/>
            <person name="Morishita T."/>
            <person name="Kabeya Y."/>
            <person name="Terasawa K."/>
            <person name="Suzuki Y."/>
            <person name="Ishii Y."/>
            <person name="Asakawa S."/>
            <person name="Takano H."/>
            <person name="Ohta N."/>
            <person name="Kuroiwa H."/>
            <person name="Tanaka K."/>
            <person name="Shimizu N."/>
            <person name="Sugano S."/>
            <person name="Sato N."/>
            <person name="Nozaki H."/>
            <person name="Ogasawara N."/>
            <person name="Kohara Y."/>
            <person name="Kuroiwa T."/>
        </authorList>
    </citation>
    <scope>NUCLEOTIDE SEQUENCE [LARGE SCALE GENOMIC DNA]</scope>
    <source>
        <strain evidence="3 4">10D</strain>
    </source>
</reference>
<dbReference type="AlphaFoldDB" id="M1UWA7"/>
<dbReference type="HOGENOM" id="CLU_916316_0_0_1"/>
<evidence type="ECO:0000313" key="3">
    <source>
        <dbReference type="EMBL" id="BAM82451.1"/>
    </source>
</evidence>
<sequence>MLHATRDALKRCSGALWSWSAAQVRQLQPLSRQACAMRCVCGTRSVYRLPLHQTSCSRDCGARSLRGTAEDERVSGQLDSLLWSRLVQTVSAKDSEQDAAVARDPDNVGSSTPPPPPPPPPLSSVPLWRQLKIRWHLLQLQRVWPPPVFSPDEFLKGAQFAFQRVCAALIEKDIDALGDAVSDQVAKALRETIEAYERENMNVTMQVEQVGGAQIVNTYGRYDFERRLFVDIDVEFVACFSTIWKKPDGSLLKHEQNVWRKPVWCFEALLAERIDSPSSGLGSIGMPQMRIAPEPEWQLVHILN</sequence>
<gene>
    <name evidence="3" type="ORF">CYME_CMR217C</name>
</gene>
<dbReference type="RefSeq" id="XP_005538487.1">
    <property type="nucleotide sequence ID" value="XM_005538430.1"/>
</dbReference>
<dbReference type="GeneID" id="16996750"/>
<feature type="compositionally biased region" description="Basic and acidic residues" evidence="1">
    <location>
        <begin position="94"/>
        <end position="106"/>
    </location>
</feature>
<accession>M1UWA7</accession>
<protein>
    <recommendedName>
        <fullName evidence="2">Tim44-like domain-containing protein</fullName>
    </recommendedName>
</protein>
<feature type="compositionally biased region" description="Pro residues" evidence="1">
    <location>
        <begin position="112"/>
        <end position="123"/>
    </location>
</feature>
<evidence type="ECO:0000256" key="1">
    <source>
        <dbReference type="SAM" id="MobiDB-lite"/>
    </source>
</evidence>
<reference evidence="3 4" key="2">
    <citation type="journal article" date="2007" name="BMC Biol.">
        <title>A 100%-complete sequence reveals unusually simple genomic features in the hot-spring red alga Cyanidioschyzon merolae.</title>
        <authorList>
            <person name="Nozaki H."/>
            <person name="Takano H."/>
            <person name="Misumi O."/>
            <person name="Terasawa K."/>
            <person name="Matsuzaki M."/>
            <person name="Maruyama S."/>
            <person name="Nishida K."/>
            <person name="Yagisawa F."/>
            <person name="Yoshida Y."/>
            <person name="Fujiwara T."/>
            <person name="Takio S."/>
            <person name="Tamura K."/>
            <person name="Chung S.J."/>
            <person name="Nakamura S."/>
            <person name="Kuroiwa H."/>
            <person name="Tanaka K."/>
            <person name="Sato N."/>
            <person name="Kuroiwa T."/>
        </authorList>
    </citation>
    <scope>NUCLEOTIDE SEQUENCE [LARGE SCALE GENOMIC DNA]</scope>
    <source>
        <strain evidence="3 4">10D</strain>
    </source>
</reference>
<proteinExistence type="predicted"/>
<dbReference type="Proteomes" id="UP000007014">
    <property type="component" value="Chromosome 18"/>
</dbReference>
<evidence type="ECO:0000313" key="4">
    <source>
        <dbReference type="Proteomes" id="UP000007014"/>
    </source>
</evidence>
<name>M1UWA7_CYAM1</name>
<feature type="region of interest" description="Disordered" evidence="1">
    <location>
        <begin position="94"/>
        <end position="124"/>
    </location>
</feature>
<dbReference type="SMR" id="M1UWA7"/>
<dbReference type="Pfam" id="PF04280">
    <property type="entry name" value="Tim44"/>
    <property type="match status" value="1"/>
</dbReference>
<dbReference type="SUPFAM" id="SSF54427">
    <property type="entry name" value="NTF2-like"/>
    <property type="match status" value="1"/>
</dbReference>
<dbReference type="KEGG" id="cme:CYME_CMR217C"/>
<organism evidence="3 4">
    <name type="scientific">Cyanidioschyzon merolae (strain NIES-3377 / 10D)</name>
    <name type="common">Unicellular red alga</name>
    <dbReference type="NCBI Taxonomy" id="280699"/>
    <lineage>
        <taxon>Eukaryota</taxon>
        <taxon>Rhodophyta</taxon>
        <taxon>Bangiophyceae</taxon>
        <taxon>Cyanidiales</taxon>
        <taxon>Cyanidiaceae</taxon>
        <taxon>Cyanidioschyzon</taxon>
    </lineage>
</organism>
<keyword evidence="4" id="KW-1185">Reference proteome</keyword>